<keyword evidence="2" id="KW-1185">Reference proteome</keyword>
<dbReference type="OrthoDB" id="3020344at2759"/>
<accession>A0A284RGK3</accession>
<dbReference type="Proteomes" id="UP000219338">
    <property type="component" value="Unassembled WGS sequence"/>
</dbReference>
<evidence type="ECO:0000313" key="1">
    <source>
        <dbReference type="EMBL" id="SJL07885.1"/>
    </source>
</evidence>
<dbReference type="EMBL" id="FUEG01000008">
    <property type="protein sequence ID" value="SJL07885.1"/>
    <property type="molecule type" value="Genomic_DNA"/>
</dbReference>
<organism evidence="1 2">
    <name type="scientific">Armillaria ostoyae</name>
    <name type="common">Armillaria root rot fungus</name>
    <dbReference type="NCBI Taxonomy" id="47428"/>
    <lineage>
        <taxon>Eukaryota</taxon>
        <taxon>Fungi</taxon>
        <taxon>Dikarya</taxon>
        <taxon>Basidiomycota</taxon>
        <taxon>Agaricomycotina</taxon>
        <taxon>Agaricomycetes</taxon>
        <taxon>Agaricomycetidae</taxon>
        <taxon>Agaricales</taxon>
        <taxon>Marasmiineae</taxon>
        <taxon>Physalacriaceae</taxon>
        <taxon>Armillaria</taxon>
    </lineage>
</organism>
<gene>
    <name evidence="1" type="ORF">ARMOST_11240</name>
</gene>
<proteinExistence type="predicted"/>
<name>A0A284RGK3_ARMOS</name>
<sequence>MPFYAQIETDLGLKLFGLEEFVATEPQSRALEKSQSPLWRAQLTENQTPTAFEIYDSIPLEIITLGQSRRCVDNQMVIFNEEARATTSYGWRVPSNYALYSGGGSSSPAKKPRVLSPRARLSPKQASFMLGRCHSHPHREISAYDERDLQDHVPLPTAQGSDLALLDISDHIHSTSPAPLILHSGRYVYIETLYFTYPSVLLPITDVVQYILFTQ</sequence>
<reference evidence="2" key="1">
    <citation type="journal article" date="2017" name="Nat. Ecol. Evol.">
        <title>Genome expansion and lineage-specific genetic innovations in the forest pathogenic fungi Armillaria.</title>
        <authorList>
            <person name="Sipos G."/>
            <person name="Prasanna A.N."/>
            <person name="Walter M.C."/>
            <person name="O'Connor E."/>
            <person name="Balint B."/>
            <person name="Krizsan K."/>
            <person name="Kiss B."/>
            <person name="Hess J."/>
            <person name="Varga T."/>
            <person name="Slot J."/>
            <person name="Riley R."/>
            <person name="Boka B."/>
            <person name="Rigling D."/>
            <person name="Barry K."/>
            <person name="Lee J."/>
            <person name="Mihaltcheva S."/>
            <person name="LaButti K."/>
            <person name="Lipzen A."/>
            <person name="Waldron R."/>
            <person name="Moloney N.M."/>
            <person name="Sperisen C."/>
            <person name="Kredics L."/>
            <person name="Vagvoelgyi C."/>
            <person name="Patrignani A."/>
            <person name="Fitzpatrick D."/>
            <person name="Nagy I."/>
            <person name="Doyle S."/>
            <person name="Anderson J.B."/>
            <person name="Grigoriev I.V."/>
            <person name="Gueldener U."/>
            <person name="Muensterkoetter M."/>
            <person name="Nagy L.G."/>
        </authorList>
    </citation>
    <scope>NUCLEOTIDE SEQUENCE [LARGE SCALE GENOMIC DNA]</scope>
    <source>
        <strain evidence="2">C18/9</strain>
    </source>
</reference>
<evidence type="ECO:0000313" key="2">
    <source>
        <dbReference type="Proteomes" id="UP000219338"/>
    </source>
</evidence>
<dbReference type="AlphaFoldDB" id="A0A284RGK3"/>
<protein>
    <submittedName>
        <fullName evidence="1">Uncharacterized protein</fullName>
    </submittedName>
</protein>